<dbReference type="EMBL" id="MU006231">
    <property type="protein sequence ID" value="KAF2823823.1"/>
    <property type="molecule type" value="Genomic_DNA"/>
</dbReference>
<dbReference type="GO" id="GO:1990604">
    <property type="term" value="C:IRE1-TRAF2-ASK1 complex"/>
    <property type="evidence" value="ECO:0007669"/>
    <property type="project" value="TreeGrafter"/>
</dbReference>
<accession>A0A6A6ZSP8</accession>
<evidence type="ECO:0000313" key="2">
    <source>
        <dbReference type="EMBL" id="KAF2823823.1"/>
    </source>
</evidence>
<dbReference type="InterPro" id="IPR045133">
    <property type="entry name" value="IRE1/2-like"/>
</dbReference>
<dbReference type="Proteomes" id="UP000799424">
    <property type="component" value="Unassembled WGS sequence"/>
</dbReference>
<dbReference type="GO" id="GO:0036498">
    <property type="term" value="P:IRE1-mediated unfolded protein response"/>
    <property type="evidence" value="ECO:0007669"/>
    <property type="project" value="TreeGrafter"/>
</dbReference>
<protein>
    <recommendedName>
        <fullName evidence="1">Protein kinase domain-containing protein</fullName>
    </recommendedName>
</protein>
<dbReference type="SMART" id="SM00220">
    <property type="entry name" value="S_TKc"/>
    <property type="match status" value="1"/>
</dbReference>
<sequence>MTIANRSGSLYDKCPDLLRLGAWLFQKTGKSAVTLREIQICETLRQQPHPNICLYRGVTVGAEGLVTGLVFDRYDATLFDLVHEGRRFDAVACICDVEAGIKHLHSLGYIHDDLKPDNIFYSTRTGRFVLGDFDSAHRIGSTLQLKHGAIGWHPKPKSKDEVAVPGRDWYGFEVLKFWIQMKGGGNGRNDDVSPSTAEILEMATKMLERKVF</sequence>
<name>A0A6A6ZSP8_9PLEO</name>
<dbReference type="PROSITE" id="PS00108">
    <property type="entry name" value="PROTEIN_KINASE_ST"/>
    <property type="match status" value="1"/>
</dbReference>
<proteinExistence type="predicted"/>
<dbReference type="InterPro" id="IPR011009">
    <property type="entry name" value="Kinase-like_dom_sf"/>
</dbReference>
<dbReference type="InterPro" id="IPR000719">
    <property type="entry name" value="Prot_kinase_dom"/>
</dbReference>
<dbReference type="GO" id="GO:0005524">
    <property type="term" value="F:ATP binding"/>
    <property type="evidence" value="ECO:0007669"/>
    <property type="project" value="InterPro"/>
</dbReference>
<dbReference type="GO" id="GO:0051082">
    <property type="term" value="F:unfolded protein binding"/>
    <property type="evidence" value="ECO:0007669"/>
    <property type="project" value="TreeGrafter"/>
</dbReference>
<dbReference type="PANTHER" id="PTHR13954:SF6">
    <property type="entry name" value="NON-SPECIFIC SERINE_THREONINE PROTEIN KINASE"/>
    <property type="match status" value="1"/>
</dbReference>
<evidence type="ECO:0000313" key="3">
    <source>
        <dbReference type="Proteomes" id="UP000799424"/>
    </source>
</evidence>
<dbReference type="SUPFAM" id="SSF56112">
    <property type="entry name" value="Protein kinase-like (PK-like)"/>
    <property type="match status" value="1"/>
</dbReference>
<reference evidence="2" key="1">
    <citation type="journal article" date="2020" name="Stud. Mycol.">
        <title>101 Dothideomycetes genomes: a test case for predicting lifestyles and emergence of pathogens.</title>
        <authorList>
            <person name="Haridas S."/>
            <person name="Albert R."/>
            <person name="Binder M."/>
            <person name="Bloem J."/>
            <person name="Labutti K."/>
            <person name="Salamov A."/>
            <person name="Andreopoulos B."/>
            <person name="Baker S."/>
            <person name="Barry K."/>
            <person name="Bills G."/>
            <person name="Bluhm B."/>
            <person name="Cannon C."/>
            <person name="Castanera R."/>
            <person name="Culley D."/>
            <person name="Daum C."/>
            <person name="Ezra D."/>
            <person name="Gonzalez J."/>
            <person name="Henrissat B."/>
            <person name="Kuo A."/>
            <person name="Liang C."/>
            <person name="Lipzen A."/>
            <person name="Lutzoni F."/>
            <person name="Magnuson J."/>
            <person name="Mondo S."/>
            <person name="Nolan M."/>
            <person name="Ohm R."/>
            <person name="Pangilinan J."/>
            <person name="Park H.-J."/>
            <person name="Ramirez L."/>
            <person name="Alfaro M."/>
            <person name="Sun H."/>
            <person name="Tritt A."/>
            <person name="Yoshinaga Y."/>
            <person name="Zwiers L.-H."/>
            <person name="Turgeon B."/>
            <person name="Goodwin S."/>
            <person name="Spatafora J."/>
            <person name="Crous P."/>
            <person name="Grigoriev I."/>
        </authorList>
    </citation>
    <scope>NUCLEOTIDE SEQUENCE</scope>
    <source>
        <strain evidence="2">CBS 113818</strain>
    </source>
</reference>
<dbReference type="GO" id="GO:0004521">
    <property type="term" value="F:RNA endonuclease activity"/>
    <property type="evidence" value="ECO:0007669"/>
    <property type="project" value="InterPro"/>
</dbReference>
<dbReference type="AlphaFoldDB" id="A0A6A6ZSP8"/>
<dbReference type="PANTHER" id="PTHR13954">
    <property type="entry name" value="IRE1-RELATED"/>
    <property type="match status" value="1"/>
</dbReference>
<dbReference type="OrthoDB" id="4062651at2759"/>
<dbReference type="GO" id="GO:0004674">
    <property type="term" value="F:protein serine/threonine kinase activity"/>
    <property type="evidence" value="ECO:0007669"/>
    <property type="project" value="InterPro"/>
</dbReference>
<dbReference type="Gene3D" id="1.10.510.10">
    <property type="entry name" value="Transferase(Phosphotransferase) domain 1"/>
    <property type="match status" value="1"/>
</dbReference>
<gene>
    <name evidence="2" type="ORF">CC86DRAFT_60371</name>
</gene>
<feature type="domain" description="Protein kinase" evidence="1">
    <location>
        <begin position="1"/>
        <end position="212"/>
    </location>
</feature>
<evidence type="ECO:0000259" key="1">
    <source>
        <dbReference type="PROSITE" id="PS50011"/>
    </source>
</evidence>
<dbReference type="Pfam" id="PF00069">
    <property type="entry name" value="Pkinase"/>
    <property type="match status" value="1"/>
</dbReference>
<keyword evidence="3" id="KW-1185">Reference proteome</keyword>
<dbReference type="InterPro" id="IPR008271">
    <property type="entry name" value="Ser/Thr_kinase_AS"/>
</dbReference>
<dbReference type="GO" id="GO:0070059">
    <property type="term" value="P:intrinsic apoptotic signaling pathway in response to endoplasmic reticulum stress"/>
    <property type="evidence" value="ECO:0007669"/>
    <property type="project" value="TreeGrafter"/>
</dbReference>
<organism evidence="2 3">
    <name type="scientific">Ophiobolus disseminans</name>
    <dbReference type="NCBI Taxonomy" id="1469910"/>
    <lineage>
        <taxon>Eukaryota</taxon>
        <taxon>Fungi</taxon>
        <taxon>Dikarya</taxon>
        <taxon>Ascomycota</taxon>
        <taxon>Pezizomycotina</taxon>
        <taxon>Dothideomycetes</taxon>
        <taxon>Pleosporomycetidae</taxon>
        <taxon>Pleosporales</taxon>
        <taxon>Pleosporineae</taxon>
        <taxon>Phaeosphaeriaceae</taxon>
        <taxon>Ophiobolus</taxon>
    </lineage>
</organism>
<dbReference type="PROSITE" id="PS50011">
    <property type="entry name" value="PROTEIN_KINASE_DOM"/>
    <property type="match status" value="1"/>
</dbReference>